<dbReference type="SMART" id="SM00876">
    <property type="entry name" value="BATS"/>
    <property type="match status" value="1"/>
</dbReference>
<accession>A0A081U8J6</accession>
<protein>
    <submittedName>
        <fullName evidence="10">Biotin synthase</fullName>
    </submittedName>
    <submittedName>
        <fullName evidence="11">[FeFe] hydrogenase H-cluster radical SAM maturase HydE</fullName>
    </submittedName>
</protein>
<dbReference type="PANTHER" id="PTHR43726">
    <property type="entry name" value="3-METHYLORNITHINE SYNTHASE"/>
    <property type="match status" value="1"/>
</dbReference>
<evidence type="ECO:0000256" key="4">
    <source>
        <dbReference type="ARBA" id="ARBA00023004"/>
    </source>
</evidence>
<evidence type="ECO:0000313" key="15">
    <source>
        <dbReference type="Proteomes" id="UP000266644"/>
    </source>
</evidence>
<sequence>MKRLIDKLKEEHTLTNEEFAHLLSHYDDETLAYINLQAREVANAHFGKGVYIRGLIEISNHCRNNCKYCGIRKDNWQADRYRLSKEMILDCCEHGYKLGFRSFVLQGGEDPKRSDYDMEEIIAEIRRCYPECAITLSIGEKPSKAYERYFMKGANRYLLRHETIDRGHYYCLHPYEMSNERRIKCLHELKRIGYQTGTGIMVGSPLQTVEYLIEDIRFIESFHPEMIGIGPFIPHQRTPFCDENPGSVELTLLLLSIFRLMHPQALIPSTTALASLAPDGRVRGILAGANVVMPNLSPIIVRNKYDLYDQKVAFGAEAAEGLALLEKQLADVGYHIDYSRGDYND</sequence>
<dbReference type="GO" id="GO:0046872">
    <property type="term" value="F:metal ion binding"/>
    <property type="evidence" value="ECO:0007669"/>
    <property type="project" value="UniProtKB-KW"/>
</dbReference>
<feature type="binding site" evidence="8">
    <location>
        <position position="182"/>
    </location>
    <ligand>
        <name>S-adenosyl-L-methionine</name>
        <dbReference type="ChEBI" id="CHEBI:59789"/>
    </ligand>
</feature>
<comment type="cofactor">
    <cofactor evidence="7">
        <name>[4Fe-4S] cluster</name>
        <dbReference type="ChEBI" id="CHEBI:49883"/>
    </cofactor>
    <text evidence="7">Binds 1 [4Fe-4S] cluster. The cluster is coordinated with 3 cysteines and an exchangeable S-adenosyl-L-methionine.</text>
</comment>
<dbReference type="GO" id="GO:0051539">
    <property type="term" value="F:4 iron, 4 sulfur cluster binding"/>
    <property type="evidence" value="ECO:0007669"/>
    <property type="project" value="UniProtKB-KW"/>
</dbReference>
<gene>
    <name evidence="11" type="primary">hydE</name>
    <name evidence="13" type="ORF">DW228_21555</name>
    <name evidence="12" type="ORF">EC80_000250</name>
    <name evidence="10" type="ORF">EE52_0217200</name>
    <name evidence="11" type="ORF">O1422_06875</name>
</gene>
<keyword evidence="1 7" id="KW-0004">4Fe-4S</keyword>
<feature type="binding site" evidence="7">
    <location>
        <position position="62"/>
    </location>
    <ligand>
        <name>[4Fe-4S] cluster</name>
        <dbReference type="ChEBI" id="CHEBI:49883"/>
        <note>4Fe-4S-S-AdoMet</note>
    </ligand>
</feature>
<dbReference type="InterPro" id="IPR006638">
    <property type="entry name" value="Elp3/MiaA/NifB-like_rSAM"/>
</dbReference>
<evidence type="ECO:0000313" key="12">
    <source>
        <dbReference type="EMBL" id="QCQ43418.1"/>
    </source>
</evidence>
<dbReference type="AlphaFoldDB" id="A0A081U8J6"/>
<keyword evidence="5 7" id="KW-0411">Iron-sulfur</keyword>
<evidence type="ECO:0000256" key="1">
    <source>
        <dbReference type="ARBA" id="ARBA00022485"/>
    </source>
</evidence>
<feature type="binding site" evidence="7">
    <location>
        <position position="69"/>
    </location>
    <ligand>
        <name>[4Fe-4S] cluster</name>
        <dbReference type="ChEBI" id="CHEBI:49883"/>
        <note>4Fe-4S-S-AdoMet</note>
    </ligand>
</feature>
<feature type="binding site" evidence="8">
    <location>
        <position position="137"/>
    </location>
    <ligand>
        <name>(3R)-3-methyl-D-ornithine</name>
        <dbReference type="ChEBI" id="CHEBI:64642"/>
    </ligand>
</feature>
<dbReference type="RefSeq" id="WP_005808535.1">
    <property type="nucleotide sequence ID" value="NZ_CABJEQ010000029.1"/>
</dbReference>
<dbReference type="SUPFAM" id="SSF102114">
    <property type="entry name" value="Radical SAM enzymes"/>
    <property type="match status" value="1"/>
</dbReference>
<dbReference type="Proteomes" id="UP000036847">
    <property type="component" value="Chromosome"/>
</dbReference>
<evidence type="ECO:0000256" key="6">
    <source>
        <dbReference type="ARBA" id="ARBA00034078"/>
    </source>
</evidence>
<dbReference type="InterPro" id="IPR007197">
    <property type="entry name" value="rSAM"/>
</dbReference>
<evidence type="ECO:0000256" key="5">
    <source>
        <dbReference type="ARBA" id="ARBA00023014"/>
    </source>
</evidence>
<comment type="cofactor">
    <cofactor evidence="6">
        <name>[2Fe-2S] cluster</name>
        <dbReference type="ChEBI" id="CHEBI:190135"/>
    </cofactor>
</comment>
<dbReference type="InterPro" id="IPR034422">
    <property type="entry name" value="HydE/PylB-like"/>
</dbReference>
<evidence type="ECO:0000313" key="11">
    <source>
        <dbReference type="EMBL" id="MCZ2653884.1"/>
    </source>
</evidence>
<dbReference type="EMBL" id="CP036546">
    <property type="protein sequence ID" value="QCQ43418.1"/>
    <property type="molecule type" value="Genomic_DNA"/>
</dbReference>
<dbReference type="SFLD" id="SFLDG01280">
    <property type="entry name" value="HydE/PylB-like"/>
    <property type="match status" value="1"/>
</dbReference>
<evidence type="ECO:0000256" key="2">
    <source>
        <dbReference type="ARBA" id="ARBA00022691"/>
    </source>
</evidence>
<evidence type="ECO:0000313" key="14">
    <source>
        <dbReference type="Proteomes" id="UP000036847"/>
    </source>
</evidence>
<keyword evidence="4 7" id="KW-0408">Iron</keyword>
<dbReference type="GO" id="GO:0042364">
    <property type="term" value="P:water-soluble vitamin biosynthetic process"/>
    <property type="evidence" value="ECO:0007669"/>
    <property type="project" value="UniProtKB-ARBA"/>
</dbReference>
<reference evidence="10" key="2">
    <citation type="submission" date="2014-07" db="EMBL/GenBank/DDBJ databases">
        <title>Genetics and epidemiology of antimicrobial resistance in B. fragilis group.</title>
        <authorList>
            <person name="Sydenham T.V."/>
            <person name="Hasman H."/>
            <person name="Kemp M."/>
            <person name="Justesen U.S."/>
        </authorList>
    </citation>
    <scope>NUCLEOTIDE SEQUENCE [LARGE SCALE GENOMIC DNA]</scope>
    <source>
        <strain evidence="10">DCMOUH0018B</strain>
    </source>
</reference>
<feature type="domain" description="Radical SAM core" evidence="9">
    <location>
        <begin position="48"/>
        <end position="270"/>
    </location>
</feature>
<dbReference type="Pfam" id="PF04055">
    <property type="entry name" value="Radical_SAM"/>
    <property type="match status" value="1"/>
</dbReference>
<name>A0A081U8J6_BACFG</name>
<reference evidence="12 14" key="4">
    <citation type="submission" date="2019-03" db="EMBL/GenBank/DDBJ databases">
        <title>Complete genome assembly of MDR B. fragilis.</title>
        <authorList>
            <person name="Sydenham T.V."/>
            <person name="Hasman H."/>
            <person name="Justesen U.S."/>
        </authorList>
    </citation>
    <scope>NUCLEOTIDE SEQUENCE [LARGE SCALE GENOMIC DNA]</scope>
    <source>
        <strain evidence="12 14">DCMSKEJBY0001B</strain>
    </source>
</reference>
<reference evidence="10" key="1">
    <citation type="book" date="2014" name="THE 24TH EUROPEAN CONGRESS OF CLINICAL MICROBIOLOGY AND INFECTIOUS DISEASES" publisher="ECCMID 2014" city="Barcelona, Spain">
        <title>Identification of resistance genes in three multidrug-resistant Bacteroides fragilis isolates by whole genome sequencing.</title>
        <editorList>
            <person name="Unknown"/>
            <person name="A."/>
        </editorList>
        <authorList>
            <person name="Sydenham T.V."/>
            <person name="Hasman H."/>
            <person name="Wang M."/>
            <person name="Soki J."/>
            <person name="Nagy E."/>
            <person name="Justesen U.S."/>
        </authorList>
    </citation>
    <scope>NUCLEOTIDE SEQUENCE</scope>
    <source>
        <strain evidence="10">DCMOUH0018B</strain>
        <strain evidence="12">DCMSKEJBY0001B</strain>
    </source>
</reference>
<dbReference type="CDD" id="cd01335">
    <property type="entry name" value="Radical_SAM"/>
    <property type="match status" value="1"/>
</dbReference>
<reference evidence="13 15" key="3">
    <citation type="submission" date="2018-08" db="EMBL/GenBank/DDBJ databases">
        <title>A genome reference for cultivated species of the human gut microbiota.</title>
        <authorList>
            <person name="Zou Y."/>
            <person name="Xue W."/>
            <person name="Luo G."/>
        </authorList>
    </citation>
    <scope>NUCLEOTIDE SEQUENCE [LARGE SCALE GENOMIC DNA]</scope>
    <source>
        <strain evidence="13 15">AM18-6</strain>
    </source>
</reference>
<reference evidence="11" key="5">
    <citation type="submission" date="2022-12" db="EMBL/GenBank/DDBJ databases">
        <title>Development of a Multilocus Sequence Typing Scheme for Bacteroides fragilis Based on Whole Genome Sequencing Data and Clinical Application.</title>
        <authorList>
            <person name="Nielsen F.D."/>
            <person name="Justesen U.S."/>
        </authorList>
    </citation>
    <scope>NUCLEOTIDE SEQUENCE</scope>
    <source>
        <strain evidence="11">BF_BC_ODE_DK_2015_2</strain>
    </source>
</reference>
<dbReference type="Proteomes" id="UP000266644">
    <property type="component" value="Unassembled WGS sequence"/>
</dbReference>
<keyword evidence="3" id="KW-0479">Metal-binding</keyword>
<dbReference type="PATRIC" id="fig|817.51.peg.4142"/>
<feature type="binding site" evidence="7">
    <location>
        <position position="66"/>
    </location>
    <ligand>
        <name>[4Fe-4S] cluster</name>
        <dbReference type="ChEBI" id="CHEBI:49883"/>
        <note>4Fe-4S-S-AdoMet</note>
    </ligand>
</feature>
<dbReference type="NCBIfam" id="TIGR03956">
    <property type="entry name" value="rSAM_HydE"/>
    <property type="match status" value="1"/>
</dbReference>
<evidence type="ECO:0000256" key="3">
    <source>
        <dbReference type="ARBA" id="ARBA00022723"/>
    </source>
</evidence>
<evidence type="ECO:0000259" key="9">
    <source>
        <dbReference type="PROSITE" id="PS51918"/>
    </source>
</evidence>
<dbReference type="SFLD" id="SFLDF00348">
    <property type="entry name" value="FeFe_hydrogenase_maturase_(Hyd"/>
    <property type="match status" value="1"/>
</dbReference>
<evidence type="ECO:0000313" key="13">
    <source>
        <dbReference type="EMBL" id="RHH06270.1"/>
    </source>
</evidence>
<dbReference type="PANTHER" id="PTHR43726:SF1">
    <property type="entry name" value="BIOTIN SYNTHASE"/>
    <property type="match status" value="1"/>
</dbReference>
<organism evidence="10">
    <name type="scientific">Bacteroides fragilis</name>
    <dbReference type="NCBI Taxonomy" id="817"/>
    <lineage>
        <taxon>Bacteria</taxon>
        <taxon>Pseudomonadati</taxon>
        <taxon>Bacteroidota</taxon>
        <taxon>Bacteroidia</taxon>
        <taxon>Bacteroidales</taxon>
        <taxon>Bacteroidaceae</taxon>
        <taxon>Bacteroides</taxon>
    </lineage>
</organism>
<evidence type="ECO:0000256" key="7">
    <source>
        <dbReference type="PIRSR" id="PIRSR004762-1"/>
    </source>
</evidence>
<dbReference type="EMBL" id="JMZZ02000216">
    <property type="protein sequence ID" value="KFX73574.1"/>
    <property type="molecule type" value="Genomic_DNA"/>
</dbReference>
<dbReference type="PROSITE" id="PS51918">
    <property type="entry name" value="RADICAL_SAM"/>
    <property type="match status" value="1"/>
</dbReference>
<dbReference type="Gene3D" id="3.20.20.70">
    <property type="entry name" value="Aldolase class I"/>
    <property type="match status" value="1"/>
</dbReference>
<dbReference type="OrthoDB" id="9775764at2"/>
<dbReference type="EMBL" id="QRJE01000044">
    <property type="protein sequence ID" value="RHH06270.1"/>
    <property type="molecule type" value="Genomic_DNA"/>
</dbReference>
<dbReference type="InterPro" id="IPR058240">
    <property type="entry name" value="rSAM_sf"/>
</dbReference>
<evidence type="ECO:0000313" key="10">
    <source>
        <dbReference type="EMBL" id="KFX73574.1"/>
    </source>
</evidence>
<dbReference type="GO" id="GO:0016740">
    <property type="term" value="F:transferase activity"/>
    <property type="evidence" value="ECO:0007669"/>
    <property type="project" value="TreeGrafter"/>
</dbReference>
<feature type="binding site" evidence="8">
    <location>
        <position position="162"/>
    </location>
    <ligand>
        <name>S-adenosyl-L-methionine</name>
        <dbReference type="ChEBI" id="CHEBI:59789"/>
    </ligand>
</feature>
<dbReference type="EMBL" id="JAPUAC010000004">
    <property type="protein sequence ID" value="MCZ2653884.1"/>
    <property type="molecule type" value="Genomic_DNA"/>
</dbReference>
<dbReference type="GO" id="GO:0044272">
    <property type="term" value="P:sulfur compound biosynthetic process"/>
    <property type="evidence" value="ECO:0007669"/>
    <property type="project" value="UniProtKB-ARBA"/>
</dbReference>
<dbReference type="Proteomes" id="UP001075704">
    <property type="component" value="Unassembled WGS sequence"/>
</dbReference>
<evidence type="ECO:0000256" key="8">
    <source>
        <dbReference type="PIRSR" id="PIRSR004762-2"/>
    </source>
</evidence>
<keyword evidence="2 7" id="KW-0949">S-adenosyl-L-methionine</keyword>
<dbReference type="SFLD" id="SFLDS00029">
    <property type="entry name" value="Radical_SAM"/>
    <property type="match status" value="1"/>
</dbReference>
<dbReference type="SMART" id="SM00729">
    <property type="entry name" value="Elp3"/>
    <property type="match status" value="1"/>
</dbReference>
<dbReference type="SFLD" id="SFLDG01060">
    <property type="entry name" value="BATS_domain_containing"/>
    <property type="match status" value="1"/>
</dbReference>
<dbReference type="InterPro" id="IPR010722">
    <property type="entry name" value="BATS_dom"/>
</dbReference>
<dbReference type="PIRSF" id="PIRSF004762">
    <property type="entry name" value="CHP00423"/>
    <property type="match status" value="1"/>
</dbReference>
<proteinExistence type="predicted"/>
<dbReference type="InterPro" id="IPR024021">
    <property type="entry name" value="FeFe-hyd_HydE_rSAM"/>
</dbReference>
<dbReference type="InterPro" id="IPR013785">
    <property type="entry name" value="Aldolase_TIM"/>
</dbReference>